<dbReference type="GO" id="GO:0009765">
    <property type="term" value="P:photosynthesis, light harvesting"/>
    <property type="evidence" value="ECO:0007669"/>
    <property type="project" value="InterPro"/>
</dbReference>
<reference evidence="8" key="1">
    <citation type="journal article" date="2020" name="bioRxiv">
        <title>Comparative genomics of Chlamydomonas.</title>
        <authorList>
            <person name="Craig R.J."/>
            <person name="Hasan A.R."/>
            <person name="Ness R.W."/>
            <person name="Keightley P.D."/>
        </authorList>
    </citation>
    <scope>NUCLEOTIDE SEQUENCE</scope>
    <source>
        <strain evidence="8">CCAP 11/70</strain>
    </source>
</reference>
<comment type="function">
    <text evidence="7">The light-harvesting complex (LHC) functions as a light receptor, it captures and delivers excitation energy to photosystems with which it is closely associated.</text>
</comment>
<keyword evidence="5 7" id="KW-0157">Chromophore</keyword>
<feature type="binding site" evidence="6">
    <location>
        <position position="70"/>
    </location>
    <ligand>
        <name>chlorophyll a</name>
        <dbReference type="ChEBI" id="CHEBI:58416"/>
        <label>1</label>
    </ligand>
</feature>
<keyword evidence="4 7" id="KW-0934">Plastid</keyword>
<dbReference type="Pfam" id="PF00504">
    <property type="entry name" value="Chloroa_b-bind"/>
    <property type="match status" value="1"/>
</dbReference>
<evidence type="ECO:0000313" key="8">
    <source>
        <dbReference type="EMBL" id="KAG2502221.1"/>
    </source>
</evidence>
<protein>
    <recommendedName>
        <fullName evidence="7">Chlorophyll a-b binding protein, chloroplastic</fullName>
    </recommendedName>
</protein>
<dbReference type="EMBL" id="JAEHOE010000001">
    <property type="protein sequence ID" value="KAG2502221.1"/>
    <property type="molecule type" value="Genomic_DNA"/>
</dbReference>
<keyword evidence="7" id="KW-0604">Photosystem II</keyword>
<dbReference type="InterPro" id="IPR001344">
    <property type="entry name" value="Chloro_AB-bd_pln"/>
</dbReference>
<evidence type="ECO:0000256" key="3">
    <source>
        <dbReference type="ARBA" id="ARBA00022531"/>
    </source>
</evidence>
<keyword evidence="9" id="KW-1185">Reference proteome</keyword>
<dbReference type="InterPro" id="IPR022796">
    <property type="entry name" value="Chloroa_b-bind"/>
</dbReference>
<comment type="subcellular location">
    <subcellularLocation>
        <location evidence="7">Plastid</location>
        <location evidence="7">Chloroplast thylakoid membrane</location>
    </subcellularLocation>
</comment>
<evidence type="ECO:0000256" key="1">
    <source>
        <dbReference type="ARBA" id="ARBA00022494"/>
    </source>
</evidence>
<evidence type="ECO:0000256" key="4">
    <source>
        <dbReference type="ARBA" id="ARBA00022640"/>
    </source>
</evidence>
<feature type="binding site" description="axial binding residue" evidence="6">
    <location>
        <position position="176"/>
    </location>
    <ligand>
        <name>chlorophyll b</name>
        <dbReference type="ChEBI" id="CHEBI:61721"/>
        <label>3</label>
    </ligand>
    <ligandPart>
        <name>Mg</name>
        <dbReference type="ChEBI" id="CHEBI:25107"/>
    </ligandPart>
</feature>
<keyword evidence="7" id="KW-0793">Thylakoid</keyword>
<dbReference type="GO" id="GO:0009523">
    <property type="term" value="C:photosystem II"/>
    <property type="evidence" value="ECO:0007669"/>
    <property type="project" value="UniProtKB-KW"/>
</dbReference>
<keyword evidence="1 6" id="KW-0148">Chlorophyll</keyword>
<evidence type="ECO:0000256" key="7">
    <source>
        <dbReference type="RuleBase" id="RU363080"/>
    </source>
</evidence>
<gene>
    <name evidence="8" type="ORF">HYH03_000707</name>
</gene>
<sequence length="223" mass="24337">MMLLSSKSASAVRPAQARRSVVAKASARPLWLPGSTPPAHLNGSLPADFGFDPIGLGANPERLKWFVESELVHCRWAMLGVAGILGQEIFNPSQFWYTAGAEVESPLGPLGLLAVEFFLMHWVEVRRWQDFRNPGSVDQDPIFSQNKLAPHPVGYPGFAPFIPGDLNELKVKEIKNGRLAMLAFIGFTMAAQVTGKVRSCAGRAWVIIGQTKTVGAPRFSHAF</sequence>
<dbReference type="GO" id="GO:0009535">
    <property type="term" value="C:chloroplast thylakoid membrane"/>
    <property type="evidence" value="ECO:0007669"/>
    <property type="project" value="UniProtKB-SubCell"/>
</dbReference>
<organism evidence="8 9">
    <name type="scientific">Edaphochlamys debaryana</name>
    <dbReference type="NCBI Taxonomy" id="47281"/>
    <lineage>
        <taxon>Eukaryota</taxon>
        <taxon>Viridiplantae</taxon>
        <taxon>Chlorophyta</taxon>
        <taxon>core chlorophytes</taxon>
        <taxon>Chlorophyceae</taxon>
        <taxon>CS clade</taxon>
        <taxon>Chlamydomonadales</taxon>
        <taxon>Chlamydomonadales incertae sedis</taxon>
        <taxon>Edaphochlamys</taxon>
    </lineage>
</organism>
<dbReference type="OrthoDB" id="423598at2759"/>
<dbReference type="GO" id="GO:0016168">
    <property type="term" value="F:chlorophyll binding"/>
    <property type="evidence" value="ECO:0007669"/>
    <property type="project" value="UniProtKB-KW"/>
</dbReference>
<feature type="binding site" evidence="6">
    <location>
        <position position="73"/>
    </location>
    <ligand>
        <name>chlorophyll a</name>
        <dbReference type="ChEBI" id="CHEBI:58416"/>
        <label>1</label>
    </ligand>
</feature>
<evidence type="ECO:0000256" key="5">
    <source>
        <dbReference type="ARBA" id="ARBA00022991"/>
    </source>
</evidence>
<name>A0A835YJQ2_9CHLO</name>
<dbReference type="AlphaFoldDB" id="A0A835YJQ2"/>
<accession>A0A835YJQ2</accession>
<feature type="binding site" description="axial binding residue" evidence="6">
    <location>
        <position position="75"/>
    </location>
    <ligand>
        <name>chlorophyll b</name>
        <dbReference type="ChEBI" id="CHEBI:61721"/>
        <label>1</label>
    </ligand>
    <ligandPart>
        <name>Mg</name>
        <dbReference type="ChEBI" id="CHEBI:25107"/>
    </ligandPart>
</feature>
<comment type="similarity">
    <text evidence="7">Belongs to the light-harvesting chlorophyll a/b-binding (LHC) protein family.</text>
</comment>
<comment type="caution">
    <text evidence="8">The sequence shown here is derived from an EMBL/GenBank/DDBJ whole genome shotgun (WGS) entry which is preliminary data.</text>
</comment>
<feature type="binding site" evidence="6">
    <location>
        <position position="173"/>
    </location>
    <ligand>
        <name>chlorophyll a</name>
        <dbReference type="ChEBI" id="CHEBI:58416"/>
        <label>1</label>
    </ligand>
</feature>
<dbReference type="GO" id="GO:0009522">
    <property type="term" value="C:photosystem I"/>
    <property type="evidence" value="ECO:0007669"/>
    <property type="project" value="UniProtKB-KW"/>
</dbReference>
<keyword evidence="7" id="KW-0603">Photosystem I</keyword>
<dbReference type="Gene3D" id="1.10.3460.10">
    <property type="entry name" value="Chlorophyll a/b binding protein domain"/>
    <property type="match status" value="1"/>
</dbReference>
<feature type="binding site" evidence="6">
    <location>
        <position position="107"/>
    </location>
    <ligand>
        <name>chlorophyll b</name>
        <dbReference type="ChEBI" id="CHEBI:61721"/>
        <label>2</label>
    </ligand>
</feature>
<feature type="binding site" evidence="6">
    <location>
        <position position="178"/>
    </location>
    <ligand>
        <name>chlorophyll a</name>
        <dbReference type="ChEBI" id="CHEBI:58416"/>
        <label>1</label>
    </ligand>
</feature>
<feature type="binding site" evidence="6">
    <location>
        <position position="172"/>
    </location>
    <ligand>
        <name>chlorophyll a</name>
        <dbReference type="ChEBI" id="CHEBI:58416"/>
        <label>1</label>
    </ligand>
</feature>
<keyword evidence="2 7" id="KW-0150">Chloroplast</keyword>
<dbReference type="PANTHER" id="PTHR21649">
    <property type="entry name" value="CHLOROPHYLL A/B BINDING PROTEIN"/>
    <property type="match status" value="1"/>
</dbReference>
<evidence type="ECO:0000256" key="2">
    <source>
        <dbReference type="ARBA" id="ARBA00022528"/>
    </source>
</evidence>
<evidence type="ECO:0000256" key="6">
    <source>
        <dbReference type="PIRSR" id="PIRSR601344-1"/>
    </source>
</evidence>
<evidence type="ECO:0000313" key="9">
    <source>
        <dbReference type="Proteomes" id="UP000612055"/>
    </source>
</evidence>
<proteinExistence type="inferred from homology"/>
<dbReference type="SUPFAM" id="SSF103511">
    <property type="entry name" value="Chlorophyll a-b binding protein"/>
    <property type="match status" value="1"/>
</dbReference>
<keyword evidence="3 7" id="KW-0602">Photosynthesis</keyword>
<dbReference type="Proteomes" id="UP000612055">
    <property type="component" value="Unassembled WGS sequence"/>
</dbReference>